<evidence type="ECO:0000256" key="2">
    <source>
        <dbReference type="SAM" id="MobiDB-lite"/>
    </source>
</evidence>
<dbReference type="KEGG" id="vg:54993668"/>
<accession>A0A2Z4Q968</accession>
<dbReference type="Proteomes" id="UP000250672">
    <property type="component" value="Genome"/>
</dbReference>
<evidence type="ECO:0000256" key="1">
    <source>
        <dbReference type="SAM" id="Coils"/>
    </source>
</evidence>
<name>A0A2Z4Q968_9CAUD</name>
<dbReference type="RefSeq" id="YP_009803110.1">
    <property type="nucleotide sequence ID" value="NC_047991.1"/>
</dbReference>
<keyword evidence="1" id="KW-0175">Coiled coil</keyword>
<dbReference type="EMBL" id="MH271318">
    <property type="protein sequence ID" value="AWY06554.1"/>
    <property type="molecule type" value="Genomic_DNA"/>
</dbReference>
<sequence length="176" mass="18885">MTRPVVQEFPESSWAAESATDYPPTRDRERGSLMTAQTPRRAVLTLDTDILAELLGVPSAAIVITADGQVDLEATQVAVTGLDAEIPTTYQRAEAAEAVAPALCDVQAARHHASRASVLATVLADGMTGDSDGLTAPERMQTRRALRHLRDAENKLQEAAKALDAVQFAEYDARCL</sequence>
<proteinExistence type="predicted"/>
<protein>
    <submittedName>
        <fullName evidence="3">Uncharacterized protein</fullName>
    </submittedName>
</protein>
<evidence type="ECO:0000313" key="4">
    <source>
        <dbReference type="Proteomes" id="UP000250672"/>
    </source>
</evidence>
<feature type="region of interest" description="Disordered" evidence="2">
    <location>
        <begin position="1"/>
        <end position="34"/>
    </location>
</feature>
<gene>
    <name evidence="3" type="primary">53</name>
    <name evidence="3" type="ORF">PBI_TRINE_53</name>
</gene>
<evidence type="ECO:0000313" key="3">
    <source>
        <dbReference type="EMBL" id="AWY06554.1"/>
    </source>
</evidence>
<organism evidence="3 4">
    <name type="scientific">Gordonia phage Trine</name>
    <dbReference type="NCBI Taxonomy" id="2201431"/>
    <lineage>
        <taxon>Viruses</taxon>
        <taxon>Duplodnaviria</taxon>
        <taxon>Heunggongvirae</taxon>
        <taxon>Uroviricota</taxon>
        <taxon>Caudoviricetes</taxon>
        <taxon>Trinevirus</taxon>
        <taxon>Trinevirus trine</taxon>
    </lineage>
</organism>
<reference evidence="4" key="1">
    <citation type="submission" date="2018-04" db="EMBL/GenBank/DDBJ databases">
        <authorList>
            <person name="Go L.Y."/>
            <person name="Mitchell J.A."/>
        </authorList>
    </citation>
    <scope>NUCLEOTIDE SEQUENCE [LARGE SCALE GENOMIC DNA]</scope>
</reference>
<dbReference type="GeneID" id="54993668"/>
<feature type="coiled-coil region" evidence="1">
    <location>
        <begin position="142"/>
        <end position="169"/>
    </location>
</feature>
<keyword evidence="4" id="KW-1185">Reference proteome</keyword>